<dbReference type="Pfam" id="PF21074">
    <property type="entry name" value="GDH_C"/>
    <property type="match status" value="1"/>
</dbReference>
<comment type="caution">
    <text evidence="2">The sequence shown here is derived from an EMBL/GenBank/DDBJ whole genome shotgun (WGS) entry which is preliminary data.</text>
</comment>
<evidence type="ECO:0000313" key="2">
    <source>
        <dbReference type="EMBL" id="EGH18525.1"/>
    </source>
</evidence>
<proteinExistence type="predicted"/>
<organism evidence="2 3">
    <name type="scientific">Pseudomonas savastanoi pv. glycinea str. race 4</name>
    <dbReference type="NCBI Taxonomy" id="875330"/>
    <lineage>
        <taxon>Bacteria</taxon>
        <taxon>Pseudomonadati</taxon>
        <taxon>Pseudomonadota</taxon>
        <taxon>Gammaproteobacteria</taxon>
        <taxon>Pseudomonadales</taxon>
        <taxon>Pseudomonadaceae</taxon>
        <taxon>Pseudomonas</taxon>
    </lineage>
</organism>
<gene>
    <name evidence="2" type="ORF">Pgy4_36772</name>
</gene>
<sequence>AAVAGAYVIVRDIFHLPHWFRQIEALDYKVSAEIQLALMDELMRLGRRATRWFLRSRRNELDA</sequence>
<evidence type="ECO:0000313" key="3">
    <source>
        <dbReference type="Proteomes" id="UP000005466"/>
    </source>
</evidence>
<dbReference type="AlphaFoldDB" id="F3CGY3"/>
<dbReference type="GO" id="GO:0004352">
    <property type="term" value="F:glutamate dehydrogenase (NAD+) activity"/>
    <property type="evidence" value="ECO:0007669"/>
    <property type="project" value="InterPro"/>
</dbReference>
<dbReference type="InterPro" id="IPR007780">
    <property type="entry name" value="NAD_Glu_DH_bac"/>
</dbReference>
<dbReference type="PANTHER" id="PTHR43403:SF1">
    <property type="entry name" value="NAD-SPECIFIC GLUTAMATE DEHYDROGENASE"/>
    <property type="match status" value="1"/>
</dbReference>
<feature type="non-terminal residue" evidence="2">
    <location>
        <position position="1"/>
    </location>
</feature>
<dbReference type="GO" id="GO:0004069">
    <property type="term" value="F:L-aspartate:2-oxoglutarate aminotransferase activity"/>
    <property type="evidence" value="ECO:0007669"/>
    <property type="project" value="InterPro"/>
</dbReference>
<reference evidence="2 3" key="1">
    <citation type="journal article" date="2011" name="PLoS Pathog.">
        <title>Dynamic evolution of pathogenicity revealed by sequencing and comparative genomics of 19 Pseudomonas syringae isolates.</title>
        <authorList>
            <person name="Baltrus D.A."/>
            <person name="Nishimura M.T."/>
            <person name="Romanchuk A."/>
            <person name="Chang J.H."/>
            <person name="Mukhtar M.S."/>
            <person name="Cherkis K."/>
            <person name="Roach J."/>
            <person name="Grant S.R."/>
            <person name="Jones C.D."/>
            <person name="Dangl J.L."/>
        </authorList>
    </citation>
    <scope>NUCLEOTIDE SEQUENCE [LARGE SCALE GENOMIC DNA]</scope>
    <source>
        <strain evidence="3">race 4</strain>
    </source>
</reference>
<dbReference type="GO" id="GO:0006538">
    <property type="term" value="P:L-glutamate catabolic process"/>
    <property type="evidence" value="ECO:0007669"/>
    <property type="project" value="InterPro"/>
</dbReference>
<dbReference type="HOGENOM" id="CLU_2891253_0_0_6"/>
<dbReference type="PANTHER" id="PTHR43403">
    <property type="entry name" value="NAD-SPECIFIC GLUTAMATE DEHYDROGENASE"/>
    <property type="match status" value="1"/>
</dbReference>
<dbReference type="InterPro" id="IPR048381">
    <property type="entry name" value="GDH_C"/>
</dbReference>
<name>F3CGY3_PSESG</name>
<protein>
    <submittedName>
        <fullName evidence="2">NAD-glutamate dehydrogenase</fullName>
    </submittedName>
</protein>
<feature type="non-terminal residue" evidence="2">
    <location>
        <position position="63"/>
    </location>
</feature>
<dbReference type="Proteomes" id="UP000005466">
    <property type="component" value="Unassembled WGS sequence"/>
</dbReference>
<evidence type="ECO:0000259" key="1">
    <source>
        <dbReference type="Pfam" id="PF21074"/>
    </source>
</evidence>
<accession>F3CGY3</accession>
<dbReference type="EMBL" id="ADWY01002836">
    <property type="protein sequence ID" value="EGH18525.1"/>
    <property type="molecule type" value="Genomic_DNA"/>
</dbReference>
<feature type="domain" description="NAD-specific glutamate dehydrogenase C-terminal" evidence="1">
    <location>
        <begin position="1"/>
        <end position="62"/>
    </location>
</feature>